<dbReference type="Proteomes" id="UP000050823">
    <property type="component" value="Unassembled WGS sequence"/>
</dbReference>
<reference evidence="1 2" key="1">
    <citation type="journal article" date="2015" name="Genome Announc.">
        <title>Expanding the biotechnology potential of lactobacilli through comparative genomics of 213 strains and associated genera.</title>
        <authorList>
            <person name="Sun Z."/>
            <person name="Harris H.M."/>
            <person name="McCann A."/>
            <person name="Guo C."/>
            <person name="Argimon S."/>
            <person name="Zhang W."/>
            <person name="Yang X."/>
            <person name="Jeffery I.B."/>
            <person name="Cooney J.C."/>
            <person name="Kagawa T.F."/>
            <person name="Liu W."/>
            <person name="Song Y."/>
            <person name="Salvetti E."/>
            <person name="Wrobel A."/>
            <person name="Rasinkangas P."/>
            <person name="Parkhill J."/>
            <person name="Rea M.C."/>
            <person name="O'Sullivan O."/>
            <person name="Ritari J."/>
            <person name="Douillard F.P."/>
            <person name="Paul Ross R."/>
            <person name="Yang R."/>
            <person name="Briner A.E."/>
            <person name="Felis G.E."/>
            <person name="de Vos W.M."/>
            <person name="Barrangou R."/>
            <person name="Klaenhammer T.R."/>
            <person name="Caufield P.W."/>
            <person name="Cui Y."/>
            <person name="Zhang H."/>
            <person name="O'Toole P.W."/>
        </authorList>
    </citation>
    <scope>NUCLEOTIDE SEQUENCE [LARGE SCALE GENOMIC DNA]</scope>
    <source>
        <strain evidence="1 2">DSM 20719</strain>
    </source>
</reference>
<name>A0AA89I2Z8_9LACO</name>
<dbReference type="EMBL" id="AYZB01000008">
    <property type="protein sequence ID" value="KRM23683.1"/>
    <property type="molecule type" value="Genomic_DNA"/>
</dbReference>
<gene>
    <name evidence="1" type="ORF">FC90_GL001476</name>
</gene>
<evidence type="ECO:0000313" key="2">
    <source>
        <dbReference type="Proteomes" id="UP000050823"/>
    </source>
</evidence>
<evidence type="ECO:0008006" key="3">
    <source>
        <dbReference type="Google" id="ProtNLM"/>
    </source>
</evidence>
<protein>
    <recommendedName>
        <fullName evidence="3">Thioredoxin domain-containing protein</fullName>
    </recommendedName>
</protein>
<dbReference type="AlphaFoldDB" id="A0AA89I2Z8"/>
<organism evidence="1 2">
    <name type="scientific">Latilactobacillus graminis DSM 20719</name>
    <dbReference type="NCBI Taxonomy" id="1423752"/>
    <lineage>
        <taxon>Bacteria</taxon>
        <taxon>Bacillati</taxon>
        <taxon>Bacillota</taxon>
        <taxon>Bacilli</taxon>
        <taxon>Lactobacillales</taxon>
        <taxon>Lactobacillaceae</taxon>
        <taxon>Latilactobacillus</taxon>
    </lineage>
</organism>
<sequence>MQKLVARNVVMVNLDMPENRTYINQYNLVSVPTLVVGKHQYSGTDVKKIKELFKSAPKLLNQEG</sequence>
<accession>A0AA89I2Z8</accession>
<comment type="caution">
    <text evidence="1">The sequence shown here is derived from an EMBL/GenBank/DDBJ whole genome shotgun (WGS) entry which is preliminary data.</text>
</comment>
<proteinExistence type="predicted"/>
<evidence type="ECO:0000313" key="1">
    <source>
        <dbReference type="EMBL" id="KRM23683.1"/>
    </source>
</evidence>